<dbReference type="InterPro" id="IPR041628">
    <property type="entry name" value="ChlI/MoxR_AAA_lid"/>
</dbReference>
<dbReference type="PANTHER" id="PTHR32039:SF9">
    <property type="entry name" value="MAGNESIUM-CHELATASE SUBUNIT CHLI-2, CHLOROPLASTIC"/>
    <property type="match status" value="1"/>
</dbReference>
<comment type="subunit">
    <text evidence="10">The magnesium chelatase complex is a heterotrimer consisting of subunits CHLI, CHLD, AND CHLH.</text>
</comment>
<evidence type="ECO:0000256" key="6">
    <source>
        <dbReference type="ARBA" id="ARBA00022840"/>
    </source>
</evidence>
<comment type="function">
    <text evidence="10">Involved in chlorophyll biosynthesis. Catalyzes the insertion of magnesium ion into protoporphyrin IX to yield Mg-protoporphyrin IX.</text>
</comment>
<feature type="compositionally biased region" description="Gly residues" evidence="11">
    <location>
        <begin position="428"/>
        <end position="437"/>
    </location>
</feature>
<comment type="catalytic activity">
    <reaction evidence="9 10">
        <text>protoporphyrin IX + Mg(2+) + ATP + H2O = Mg-protoporphyrin IX + ADP + phosphate + 3 H(+)</text>
        <dbReference type="Rhea" id="RHEA:13961"/>
        <dbReference type="ChEBI" id="CHEBI:15377"/>
        <dbReference type="ChEBI" id="CHEBI:15378"/>
        <dbReference type="ChEBI" id="CHEBI:18420"/>
        <dbReference type="ChEBI" id="CHEBI:30616"/>
        <dbReference type="ChEBI" id="CHEBI:43474"/>
        <dbReference type="ChEBI" id="CHEBI:57306"/>
        <dbReference type="ChEBI" id="CHEBI:60492"/>
        <dbReference type="ChEBI" id="CHEBI:456216"/>
        <dbReference type="EC" id="6.6.1.1"/>
    </reaction>
</comment>
<dbReference type="GO" id="GO:0015995">
    <property type="term" value="P:chlorophyll biosynthetic process"/>
    <property type="evidence" value="ECO:0007669"/>
    <property type="project" value="UniProtKB-UniPathway"/>
</dbReference>
<dbReference type="InterPro" id="IPR045006">
    <property type="entry name" value="CHLI-like"/>
</dbReference>
<dbReference type="NCBIfam" id="TIGR02030">
    <property type="entry name" value="BchI-ChlI"/>
    <property type="match status" value="1"/>
</dbReference>
<evidence type="ECO:0000256" key="1">
    <source>
        <dbReference type="ARBA" id="ARBA00005173"/>
    </source>
</evidence>
<keyword evidence="5 10" id="KW-0547">Nucleotide-binding</keyword>
<dbReference type="GO" id="GO:0016851">
    <property type="term" value="F:magnesium chelatase activity"/>
    <property type="evidence" value="ECO:0007669"/>
    <property type="project" value="UniProtKB-UniRule"/>
</dbReference>
<keyword evidence="4 10" id="KW-0436">Ligase</keyword>
<keyword evidence="10" id="KW-0150">Chloroplast</keyword>
<feature type="region of interest" description="Disordered" evidence="11">
    <location>
        <begin position="396"/>
        <end position="437"/>
    </location>
</feature>
<evidence type="ECO:0000256" key="7">
    <source>
        <dbReference type="ARBA" id="ARBA00023171"/>
    </source>
</evidence>
<evidence type="ECO:0000256" key="4">
    <source>
        <dbReference type="ARBA" id="ARBA00022598"/>
    </source>
</evidence>
<dbReference type="SUPFAM" id="SSF52540">
    <property type="entry name" value="P-loop containing nucleoside triphosphate hydrolases"/>
    <property type="match status" value="1"/>
</dbReference>
<evidence type="ECO:0000256" key="11">
    <source>
        <dbReference type="SAM" id="MobiDB-lite"/>
    </source>
</evidence>
<accession>A0A7S0KV26</accession>
<dbReference type="InterPro" id="IPR027417">
    <property type="entry name" value="P-loop_NTPase"/>
</dbReference>
<comment type="subcellular location">
    <subcellularLocation>
        <location evidence="10">Plastid</location>
        <location evidence="10">Chloroplast</location>
    </subcellularLocation>
</comment>
<dbReference type="PANTHER" id="PTHR32039">
    <property type="entry name" value="MAGNESIUM-CHELATASE SUBUNIT CHLI"/>
    <property type="match status" value="1"/>
</dbReference>
<comment type="similarity">
    <text evidence="2 10">Belongs to the Mg-chelatase subunits D/I family.</text>
</comment>
<reference evidence="13" key="1">
    <citation type="submission" date="2021-01" db="EMBL/GenBank/DDBJ databases">
        <authorList>
            <person name="Corre E."/>
            <person name="Pelletier E."/>
            <person name="Niang G."/>
            <person name="Scheremetjew M."/>
            <person name="Finn R."/>
            <person name="Kale V."/>
            <person name="Holt S."/>
            <person name="Cochrane G."/>
            <person name="Meng A."/>
            <person name="Brown T."/>
            <person name="Cohen L."/>
        </authorList>
    </citation>
    <scope>NUCLEOTIDE SEQUENCE</scope>
    <source>
        <strain evidence="13">CCMP494</strain>
    </source>
</reference>
<dbReference type="GO" id="GO:0009570">
    <property type="term" value="C:chloroplast stroma"/>
    <property type="evidence" value="ECO:0007669"/>
    <property type="project" value="TreeGrafter"/>
</dbReference>
<dbReference type="UniPathway" id="UPA00668"/>
<proteinExistence type="inferred from homology"/>
<comment type="pathway">
    <text evidence="1 10">Porphyrin-containing compound metabolism; chlorophyll biosynthesis.</text>
</comment>
<dbReference type="AlphaFoldDB" id="A0A7S0KV26"/>
<dbReference type="InterPro" id="IPR003593">
    <property type="entry name" value="AAA+_ATPase"/>
</dbReference>
<feature type="compositionally biased region" description="Basic and acidic residues" evidence="11">
    <location>
        <begin position="398"/>
        <end position="419"/>
    </location>
</feature>
<keyword evidence="10" id="KW-0934">Plastid</keyword>
<dbReference type="EC" id="6.6.1.1" evidence="10"/>
<evidence type="ECO:0000256" key="3">
    <source>
        <dbReference type="ARBA" id="ARBA00022531"/>
    </source>
</evidence>
<keyword evidence="6 10" id="KW-0067">ATP-binding</keyword>
<name>A0A7S0KV26_MICPS</name>
<dbReference type="FunFam" id="3.40.50.300:FF:000601">
    <property type="entry name" value="Mg-protoporphyrin IX chelatase"/>
    <property type="match status" value="1"/>
</dbReference>
<evidence type="ECO:0000313" key="13">
    <source>
        <dbReference type="EMBL" id="CAD8593633.1"/>
    </source>
</evidence>
<evidence type="ECO:0000256" key="10">
    <source>
        <dbReference type="RuleBase" id="RU362087"/>
    </source>
</evidence>
<dbReference type="Gene3D" id="3.40.50.300">
    <property type="entry name" value="P-loop containing nucleotide triphosphate hydrolases"/>
    <property type="match status" value="1"/>
</dbReference>
<dbReference type="InterPro" id="IPR000523">
    <property type="entry name" value="Mg_chelatse_chII-like_cat_dom"/>
</dbReference>
<evidence type="ECO:0000256" key="9">
    <source>
        <dbReference type="ARBA" id="ARBA00048693"/>
    </source>
</evidence>
<evidence type="ECO:0000256" key="8">
    <source>
        <dbReference type="ARBA" id="ARBA00038576"/>
    </source>
</evidence>
<evidence type="ECO:0000259" key="12">
    <source>
        <dbReference type="SMART" id="SM00382"/>
    </source>
</evidence>
<gene>
    <name evidence="13" type="ORF">MSP1404_LOCUS11037</name>
</gene>
<evidence type="ECO:0000256" key="5">
    <source>
        <dbReference type="ARBA" id="ARBA00022741"/>
    </source>
</evidence>
<evidence type="ECO:0000256" key="2">
    <source>
        <dbReference type="ARBA" id="ARBA00005799"/>
    </source>
</evidence>
<comment type="subunit">
    <text evidence="8">The magnesium chelatase complex is a heterotrimer consisting of subunits CHLI, CHLD and CHLH.</text>
</comment>
<feature type="domain" description="AAA+ ATPase" evidence="12">
    <location>
        <begin position="72"/>
        <end position="254"/>
    </location>
</feature>
<keyword evidence="3 10" id="KW-0602">Photosynthesis</keyword>
<organism evidence="13">
    <name type="scientific">Micromonas pusilla</name>
    <name type="common">Picoplanktonic green alga</name>
    <name type="synonym">Chromulina pusilla</name>
    <dbReference type="NCBI Taxonomy" id="38833"/>
    <lineage>
        <taxon>Eukaryota</taxon>
        <taxon>Viridiplantae</taxon>
        <taxon>Chlorophyta</taxon>
        <taxon>Mamiellophyceae</taxon>
        <taxon>Mamiellales</taxon>
        <taxon>Mamiellaceae</taxon>
        <taxon>Micromonas</taxon>
    </lineage>
</organism>
<sequence length="437" mass="46667">MSAMATIQLAGAPLVVRRGSAKKASKANRRAMRCNAATAAEVEGKVISYPFVKLVGQDELKLALILNVIDSRIGGCLIMGDRGTGKSVAVRALSDLLPEIDVVEGDAFNSSPTDPQLMGPDALEAFKAGTALAATTMKVPMVEVPLGTTEDRICGTIDIEKALAEGVKAYDAGLLARANRGLLYIDEVNLLDDSLVDVVLDSAAGGWNTVEREGISITHPAKFIMIGSGNPEEGELRPQLLDRFGMACNIATIFDQKQRIELVKNRMAYEADPEAFAASCKAETDELKAKISAAQKILPDVTMDRDMALKISGVCALVDVDGLRGDIVVTRAAKALVAYEGRDVVTEDDIKRVIGPCLSHRLRKDPLDTMDGSFKVMLGFNKVFNGSALKDFSAAMEEGVKDPEEEKRKEEEAKAKEEAAAAPKKAGAWGGLPGFGR</sequence>
<keyword evidence="7 10" id="KW-0149">Chlorophyll biosynthesis</keyword>
<dbReference type="Gene3D" id="1.10.8.80">
    <property type="entry name" value="Magnesium chelatase subunit I, C-Terminal domain"/>
    <property type="match status" value="1"/>
</dbReference>
<dbReference type="GO" id="GO:0005524">
    <property type="term" value="F:ATP binding"/>
    <property type="evidence" value="ECO:0007669"/>
    <property type="project" value="UniProtKB-UniRule"/>
</dbReference>
<dbReference type="SMART" id="SM00382">
    <property type="entry name" value="AAA"/>
    <property type="match status" value="1"/>
</dbReference>
<comment type="activity regulation">
    <text evidence="10">Redox regulation; active in reducing conditions, inactive in oxidizing conditions.</text>
</comment>
<dbReference type="Pfam" id="PF01078">
    <property type="entry name" value="Mg_chelatase"/>
    <property type="match status" value="1"/>
</dbReference>
<dbReference type="GO" id="GO:0015979">
    <property type="term" value="P:photosynthesis"/>
    <property type="evidence" value="ECO:0007669"/>
    <property type="project" value="UniProtKB-UniRule"/>
</dbReference>
<dbReference type="Pfam" id="PF17863">
    <property type="entry name" value="AAA_lid_2"/>
    <property type="match status" value="1"/>
</dbReference>
<protein>
    <recommendedName>
        <fullName evidence="10">Mg-protoporphyrin IX chelatase</fullName>
        <ecNumber evidence="10">6.6.1.1</ecNumber>
    </recommendedName>
</protein>
<dbReference type="InterPro" id="IPR011775">
    <property type="entry name" value="Mg_chelatase_ATPase-isu"/>
</dbReference>
<dbReference type="EMBL" id="HBEV01014166">
    <property type="protein sequence ID" value="CAD8593633.1"/>
    <property type="molecule type" value="Transcribed_RNA"/>
</dbReference>